<evidence type="ECO:0000313" key="7">
    <source>
        <dbReference type="Proteomes" id="UP001501758"/>
    </source>
</evidence>
<feature type="transmembrane region" description="Helical" evidence="4">
    <location>
        <begin position="233"/>
        <end position="252"/>
    </location>
</feature>
<keyword evidence="7" id="KW-1185">Reference proteome</keyword>
<dbReference type="InterPro" id="IPR018062">
    <property type="entry name" value="HTH_AraC-typ_CS"/>
</dbReference>
<keyword evidence="4" id="KW-0812">Transmembrane</keyword>
<dbReference type="SUPFAM" id="SSF46689">
    <property type="entry name" value="Homeodomain-like"/>
    <property type="match status" value="1"/>
</dbReference>
<feature type="transmembrane region" description="Helical" evidence="4">
    <location>
        <begin position="112"/>
        <end position="134"/>
    </location>
</feature>
<feature type="transmembrane region" description="Helical" evidence="4">
    <location>
        <begin position="12"/>
        <end position="34"/>
    </location>
</feature>
<dbReference type="InterPro" id="IPR009057">
    <property type="entry name" value="Homeodomain-like_sf"/>
</dbReference>
<keyword evidence="3" id="KW-0804">Transcription</keyword>
<reference evidence="7" key="1">
    <citation type="journal article" date="2019" name="Int. J. Syst. Evol. Microbiol.">
        <title>The Global Catalogue of Microorganisms (GCM) 10K type strain sequencing project: providing services to taxonomists for standard genome sequencing and annotation.</title>
        <authorList>
            <consortium name="The Broad Institute Genomics Platform"/>
            <consortium name="The Broad Institute Genome Sequencing Center for Infectious Disease"/>
            <person name="Wu L."/>
            <person name="Ma J."/>
        </authorList>
    </citation>
    <scope>NUCLEOTIDE SEQUENCE [LARGE SCALE GENOMIC DNA]</scope>
    <source>
        <strain evidence="7">JCM 15974</strain>
    </source>
</reference>
<dbReference type="PANTHER" id="PTHR43280">
    <property type="entry name" value="ARAC-FAMILY TRANSCRIPTIONAL REGULATOR"/>
    <property type="match status" value="1"/>
</dbReference>
<evidence type="ECO:0000259" key="5">
    <source>
        <dbReference type="PROSITE" id="PS01124"/>
    </source>
</evidence>
<accession>A0ABP3U3L9</accession>
<feature type="transmembrane region" description="Helical" evidence="4">
    <location>
        <begin position="41"/>
        <end position="58"/>
    </location>
</feature>
<dbReference type="SMART" id="SM00342">
    <property type="entry name" value="HTH_ARAC"/>
    <property type="match status" value="1"/>
</dbReference>
<dbReference type="PANTHER" id="PTHR43280:SF29">
    <property type="entry name" value="ARAC-FAMILY TRANSCRIPTIONAL REGULATOR"/>
    <property type="match status" value="1"/>
</dbReference>
<keyword evidence="4" id="KW-1133">Transmembrane helix</keyword>
<organism evidence="6 7">
    <name type="scientific">Aquimarina litoralis</name>
    <dbReference type="NCBI Taxonomy" id="584605"/>
    <lineage>
        <taxon>Bacteria</taxon>
        <taxon>Pseudomonadati</taxon>
        <taxon>Bacteroidota</taxon>
        <taxon>Flavobacteriia</taxon>
        <taxon>Flavobacteriales</taxon>
        <taxon>Flavobacteriaceae</taxon>
        <taxon>Aquimarina</taxon>
    </lineage>
</organism>
<dbReference type="Pfam" id="PF12833">
    <property type="entry name" value="HTH_18"/>
    <property type="match status" value="1"/>
</dbReference>
<dbReference type="PROSITE" id="PS01124">
    <property type="entry name" value="HTH_ARAC_FAMILY_2"/>
    <property type="match status" value="1"/>
</dbReference>
<dbReference type="RefSeq" id="WP_343912497.1">
    <property type="nucleotide sequence ID" value="NZ_BAAAGE010000002.1"/>
</dbReference>
<feature type="transmembrane region" description="Helical" evidence="4">
    <location>
        <begin position="193"/>
        <end position="213"/>
    </location>
</feature>
<feature type="transmembrane region" description="Helical" evidence="4">
    <location>
        <begin position="154"/>
        <end position="181"/>
    </location>
</feature>
<dbReference type="Proteomes" id="UP001501758">
    <property type="component" value="Unassembled WGS sequence"/>
</dbReference>
<dbReference type="InterPro" id="IPR018060">
    <property type="entry name" value="HTH_AraC"/>
</dbReference>
<keyword evidence="4" id="KW-0472">Membrane</keyword>
<keyword evidence="2" id="KW-0238">DNA-binding</keyword>
<feature type="transmembrane region" description="Helical" evidence="4">
    <location>
        <begin position="78"/>
        <end position="97"/>
    </location>
</feature>
<gene>
    <name evidence="6" type="ORF">GCM10009430_23450</name>
</gene>
<evidence type="ECO:0000313" key="6">
    <source>
        <dbReference type="EMBL" id="GAA0721758.1"/>
    </source>
</evidence>
<dbReference type="EMBL" id="BAAAGE010000002">
    <property type="protein sequence ID" value="GAA0721758.1"/>
    <property type="molecule type" value="Genomic_DNA"/>
</dbReference>
<dbReference type="PROSITE" id="PS00041">
    <property type="entry name" value="HTH_ARAC_FAMILY_1"/>
    <property type="match status" value="1"/>
</dbReference>
<evidence type="ECO:0000256" key="3">
    <source>
        <dbReference type="ARBA" id="ARBA00023163"/>
    </source>
</evidence>
<sequence length="396" mass="46373">MPISIPLEFPAFNIYSTPLLVLVLQAFLFASLLLQRYFKHKYISALFLALLIFITGYHRTTYTIGFMDWYDTYRNTKINYWLIALSLAIGPLLYFYVKSITTSGFRFVKKDLIHFIPVSIYVLYKIVIFIYDASQPGFSETQNGYLKIALDEKYVSPLIGIVENLQMLLYLAFTIQLYYVYRKKIQHFFSNTYVLELNWIRNFLFIYSFLFLYSVFQGVIDSVITDLHWTQRWWYHFFTAVAIIYIGIKGYFTDTNKLNNLNFSVSLKQTSAEESKAKLSDEIIHNKKKIEEFMSDQQPFLNPDLNLTELSKMLHIPATIVSETINAGFEKNFNDFINSYRVKAVQDMIREGRQEQLSLLGIAYECGFNSKATFNRVFKKLTNVSPSQYVALQNKS</sequence>
<proteinExistence type="predicted"/>
<name>A0ABP3U3L9_9FLAO</name>
<dbReference type="Gene3D" id="1.10.10.60">
    <property type="entry name" value="Homeodomain-like"/>
    <property type="match status" value="1"/>
</dbReference>
<evidence type="ECO:0000256" key="4">
    <source>
        <dbReference type="SAM" id="Phobius"/>
    </source>
</evidence>
<feature type="domain" description="HTH araC/xylS-type" evidence="5">
    <location>
        <begin position="288"/>
        <end position="392"/>
    </location>
</feature>
<evidence type="ECO:0000256" key="1">
    <source>
        <dbReference type="ARBA" id="ARBA00023015"/>
    </source>
</evidence>
<comment type="caution">
    <text evidence="6">The sequence shown here is derived from an EMBL/GenBank/DDBJ whole genome shotgun (WGS) entry which is preliminary data.</text>
</comment>
<keyword evidence="1" id="KW-0805">Transcription regulation</keyword>
<protein>
    <recommendedName>
        <fullName evidence="5">HTH araC/xylS-type domain-containing protein</fullName>
    </recommendedName>
</protein>
<evidence type="ECO:0000256" key="2">
    <source>
        <dbReference type="ARBA" id="ARBA00023125"/>
    </source>
</evidence>